<organism evidence="8 9">
    <name type="scientific">Scytalidium lignicola</name>
    <name type="common">Hyphomycete</name>
    <dbReference type="NCBI Taxonomy" id="5539"/>
    <lineage>
        <taxon>Eukaryota</taxon>
        <taxon>Fungi</taxon>
        <taxon>Dikarya</taxon>
        <taxon>Ascomycota</taxon>
        <taxon>Pezizomycotina</taxon>
        <taxon>Leotiomycetes</taxon>
        <taxon>Leotiomycetes incertae sedis</taxon>
        <taxon>Scytalidium</taxon>
    </lineage>
</organism>
<comment type="caution">
    <text evidence="8">The sequence shown here is derived from an EMBL/GenBank/DDBJ whole genome shotgun (WGS) entry which is preliminary data.</text>
</comment>
<dbReference type="GO" id="GO:0005829">
    <property type="term" value="C:cytosol"/>
    <property type="evidence" value="ECO:0007669"/>
    <property type="project" value="TreeGrafter"/>
</dbReference>
<evidence type="ECO:0000256" key="6">
    <source>
        <dbReference type="PROSITE-ProRule" id="PRU00221"/>
    </source>
</evidence>
<keyword evidence="1 6" id="KW-0853">WD repeat</keyword>
<keyword evidence="3" id="KW-0677">Repeat</keyword>
<dbReference type="PROSITE" id="PS00678">
    <property type="entry name" value="WD_REPEATS_1"/>
    <property type="match status" value="1"/>
</dbReference>
<feature type="repeat" description="WD" evidence="6">
    <location>
        <begin position="243"/>
        <end position="284"/>
    </location>
</feature>
<keyword evidence="9" id="KW-1185">Reference proteome</keyword>
<dbReference type="InterPro" id="IPR015943">
    <property type="entry name" value="WD40/YVTN_repeat-like_dom_sf"/>
</dbReference>
<keyword evidence="5" id="KW-0862">Zinc</keyword>
<evidence type="ECO:0000256" key="3">
    <source>
        <dbReference type="ARBA" id="ARBA00022737"/>
    </source>
</evidence>
<evidence type="ECO:0000256" key="4">
    <source>
        <dbReference type="ARBA" id="ARBA00022771"/>
    </source>
</evidence>
<dbReference type="GO" id="GO:1904263">
    <property type="term" value="P:positive regulation of TORC1 signaling"/>
    <property type="evidence" value="ECO:0007669"/>
    <property type="project" value="TreeGrafter"/>
</dbReference>
<proteinExistence type="predicted"/>
<feature type="compositionally biased region" description="Basic and acidic residues" evidence="7">
    <location>
        <begin position="910"/>
        <end position="922"/>
    </location>
</feature>
<dbReference type="GO" id="GO:0016239">
    <property type="term" value="P:positive regulation of macroautophagy"/>
    <property type="evidence" value="ECO:0007669"/>
    <property type="project" value="TreeGrafter"/>
</dbReference>
<gene>
    <name evidence="8" type="ORF">B7463_g3602</name>
</gene>
<protein>
    <submittedName>
        <fullName evidence="8">Uncharacterized protein</fullName>
    </submittedName>
</protein>
<dbReference type="EMBL" id="NCSJ02000049">
    <property type="protein sequence ID" value="RFU32717.1"/>
    <property type="molecule type" value="Genomic_DNA"/>
</dbReference>
<feature type="repeat" description="WD" evidence="6">
    <location>
        <begin position="146"/>
        <end position="182"/>
    </location>
</feature>
<dbReference type="InterPro" id="IPR036322">
    <property type="entry name" value="WD40_repeat_dom_sf"/>
</dbReference>
<dbReference type="PROSITE" id="PS50294">
    <property type="entry name" value="WD_REPEATS_REGION"/>
    <property type="match status" value="1"/>
</dbReference>
<dbReference type="Proteomes" id="UP000258309">
    <property type="component" value="Unassembled WGS sequence"/>
</dbReference>
<feature type="compositionally biased region" description="Polar residues" evidence="7">
    <location>
        <begin position="426"/>
        <end position="437"/>
    </location>
</feature>
<dbReference type="GO" id="GO:0061700">
    <property type="term" value="C:GATOR2 complex"/>
    <property type="evidence" value="ECO:0007669"/>
    <property type="project" value="TreeGrafter"/>
</dbReference>
<feature type="compositionally biased region" description="Polar residues" evidence="7">
    <location>
        <begin position="816"/>
        <end position="838"/>
    </location>
</feature>
<feature type="non-terminal residue" evidence="8">
    <location>
        <position position="1215"/>
    </location>
</feature>
<evidence type="ECO:0000256" key="1">
    <source>
        <dbReference type="ARBA" id="ARBA00022574"/>
    </source>
</evidence>
<dbReference type="PROSITE" id="PS50082">
    <property type="entry name" value="WD_REPEATS_2"/>
    <property type="match status" value="2"/>
</dbReference>
<dbReference type="PANTHER" id="PTHR46200:SF1">
    <property type="entry name" value="GATOR COMPLEX PROTEIN WDR24"/>
    <property type="match status" value="1"/>
</dbReference>
<dbReference type="Pfam" id="PF00400">
    <property type="entry name" value="WD40"/>
    <property type="match status" value="2"/>
</dbReference>
<dbReference type="SMART" id="SM00320">
    <property type="entry name" value="WD40"/>
    <property type="match status" value="5"/>
</dbReference>
<dbReference type="InterPro" id="IPR037590">
    <property type="entry name" value="WDR24"/>
</dbReference>
<reference evidence="8 9" key="1">
    <citation type="submission" date="2018-05" db="EMBL/GenBank/DDBJ databases">
        <title>Draft genome sequence of Scytalidium lignicola DSM 105466, a ubiquitous saprotrophic fungus.</title>
        <authorList>
            <person name="Buettner E."/>
            <person name="Gebauer A.M."/>
            <person name="Hofrichter M."/>
            <person name="Liers C."/>
            <person name="Kellner H."/>
        </authorList>
    </citation>
    <scope>NUCLEOTIDE SEQUENCE [LARGE SCALE GENOMIC DNA]</scope>
    <source>
        <strain evidence="8 9">DSM 105466</strain>
    </source>
</reference>
<evidence type="ECO:0000256" key="7">
    <source>
        <dbReference type="SAM" id="MobiDB-lite"/>
    </source>
</evidence>
<dbReference type="OrthoDB" id="60955at2759"/>
<evidence type="ECO:0000313" key="8">
    <source>
        <dbReference type="EMBL" id="RFU32717.1"/>
    </source>
</evidence>
<name>A0A3E2HH74_SCYLI</name>
<feature type="region of interest" description="Disordered" evidence="7">
    <location>
        <begin position="416"/>
        <end position="445"/>
    </location>
</feature>
<feature type="compositionally biased region" description="Basic and acidic residues" evidence="7">
    <location>
        <begin position="610"/>
        <end position="635"/>
    </location>
</feature>
<dbReference type="InterPro" id="IPR001680">
    <property type="entry name" value="WD40_rpt"/>
</dbReference>
<dbReference type="OMA" id="QTWRIVK"/>
<dbReference type="Gene3D" id="2.130.10.10">
    <property type="entry name" value="YVTN repeat-like/Quinoprotein amine dehydrogenase"/>
    <property type="match status" value="2"/>
</dbReference>
<sequence length="1215" mass="134541">MMNKGKIMRKLLGQPLDNEILDSSSVDSPQLRPSASQNTVFSADAPIASLDRSPDGQHAVLAGPKVFKTIRIEGSSISQDIDLRAVLSSFATSNDVSAGSADQLNIKTVKWSHSTLDTTIITGCSNGRIIIYDLNRIGEGLEVARILDHSRQVHKLAINPNKCNWLLSASHDGTVKSYDIRTPPVNGRSGPTFRTWQTFKCNADAVRDVQWSPADGTEFACSTDSGVIQKWDFRKPTAPILKFAAHQSPCFSIEWHPDGDHLVSGGLDQHVHVWDFSKKAERGQKPKWSFATPAPVSSVSWRPACWSATAHGYRGAELAVCYDDSNPGKSQNSSVQIWDLARPTMPFKEIHQWDSSPTDLLWNSKDLLWTVDRDGFFTQTDVAFAPRVLDRRSLSTTAFSSRGDALMLLEERQAPQRLRPSVSPPEVTTSYAHSPNGQLLSVSQSDSEEDVVGSFLGLRRTRDHRRRHSARLNQGISSTPPTVLSFTEHKAMPLEDAIKVTGIFKSQQVMAIGHLPSSPKQATYHHLSNHYLECISRDIYPPVKNQQINLRLITILESFGVTAQAVGHYRLARTWRLLGYTMNLLLVRRAEYHRKARLEQDKQLANGDRQNGKEKAKQKEKDHEKEAEKEGEGQKKSTSHTTLDRGEETPRKFPVSTTPIDSPIHRAARAIISEELESTSNVATPLVRPVIDSVVEKTAEAIRTPLIEQDEFSLPPPVVSKVYTPIPITRSESPEKVAPIVGGYDFYGIESSPPGTDFVVPHRKLPLTLSYPRKHDNPSRMQVARHDSNESFQMFSSSVESTTTKFGPASAGESYSEPNQSRKSSDANASSWESTYHSNLRRELSSVDSSTTGHNQSVDVGSTPSLGGQKPKKFNGKAENKPSPPTFNIQEASEPLGDNTATVHKPPRSSKKDMPAPEKKSTNPEIIEEDFLPWDDDPEFMPTPIDPCKIVPQSISFEALSGSLNASIMVLVLQPYLPPNTLDEIQSAAILKQYHQRLTSMKLFNEAAMLRNLCVPLYPSIFGVAQEKVTVGYFCTDCQKPLENDPLIPGSEWFCPRCRQAIDGCAVCRHREIDGDLGYDDISAESVVWWLCPGCGHGGHTVCMQAWHAGPELQEGSKHSGGSCPLEGCLHPCLPGSWRDQMTEERQALKQKELDRLVRESNSRQGSNRSSKGVRRDAKEVNQSKAVEGVRVALGVSGAQYTSVERKRSVKGRST</sequence>
<evidence type="ECO:0000256" key="5">
    <source>
        <dbReference type="ARBA" id="ARBA00022833"/>
    </source>
</evidence>
<feature type="compositionally biased region" description="Polar residues" evidence="7">
    <location>
        <begin position="846"/>
        <end position="866"/>
    </location>
</feature>
<dbReference type="GO" id="GO:0005774">
    <property type="term" value="C:vacuolar membrane"/>
    <property type="evidence" value="ECO:0007669"/>
    <property type="project" value="TreeGrafter"/>
</dbReference>
<feature type="region of interest" description="Disordered" evidence="7">
    <location>
        <begin position="598"/>
        <end position="660"/>
    </location>
</feature>
<evidence type="ECO:0000313" key="9">
    <source>
        <dbReference type="Proteomes" id="UP000258309"/>
    </source>
</evidence>
<feature type="region of interest" description="Disordered" evidence="7">
    <location>
        <begin position="794"/>
        <end position="925"/>
    </location>
</feature>
<keyword evidence="4" id="KW-0863">Zinc-finger</keyword>
<dbReference type="GO" id="GO:0008270">
    <property type="term" value="F:zinc ion binding"/>
    <property type="evidence" value="ECO:0007669"/>
    <property type="project" value="UniProtKB-KW"/>
</dbReference>
<evidence type="ECO:0000256" key="2">
    <source>
        <dbReference type="ARBA" id="ARBA00022723"/>
    </source>
</evidence>
<dbReference type="STRING" id="5539.A0A3E2HH74"/>
<feature type="compositionally biased region" description="Basic and acidic residues" evidence="7">
    <location>
        <begin position="642"/>
        <end position="651"/>
    </location>
</feature>
<feature type="non-terminal residue" evidence="8">
    <location>
        <position position="1"/>
    </location>
</feature>
<feature type="compositionally biased region" description="Polar residues" evidence="7">
    <location>
        <begin position="794"/>
        <end position="805"/>
    </location>
</feature>
<dbReference type="AlphaFoldDB" id="A0A3E2HH74"/>
<dbReference type="InterPro" id="IPR019775">
    <property type="entry name" value="WD40_repeat_CS"/>
</dbReference>
<keyword evidence="2" id="KW-0479">Metal-binding</keyword>
<dbReference type="SUPFAM" id="SSF50978">
    <property type="entry name" value="WD40 repeat-like"/>
    <property type="match status" value="1"/>
</dbReference>
<dbReference type="PANTHER" id="PTHR46200">
    <property type="entry name" value="GATOR COMPLEX PROTEIN WDR24"/>
    <property type="match status" value="1"/>
</dbReference>
<feature type="region of interest" description="Disordered" evidence="7">
    <location>
        <begin position="1157"/>
        <end position="1188"/>
    </location>
</feature>
<accession>A0A3E2HH74</accession>